<dbReference type="AlphaFoldDB" id="B7P3L6"/>
<dbReference type="GO" id="GO:0032259">
    <property type="term" value="P:methylation"/>
    <property type="evidence" value="ECO:0007669"/>
    <property type="project" value="UniProtKB-KW"/>
</dbReference>
<keyword evidence="5" id="KW-1185">Reference proteome</keyword>
<reference evidence="3 5" key="1">
    <citation type="submission" date="2008-03" db="EMBL/GenBank/DDBJ databases">
        <title>Annotation of Ixodes scapularis.</title>
        <authorList>
            <consortium name="Ixodes scapularis Genome Project Consortium"/>
            <person name="Caler E."/>
            <person name="Hannick L.I."/>
            <person name="Bidwell S."/>
            <person name="Joardar V."/>
            <person name="Thiagarajan M."/>
            <person name="Amedeo P."/>
            <person name="Galinsky K.J."/>
            <person name="Schobel S."/>
            <person name="Inman J."/>
            <person name="Hostetler J."/>
            <person name="Miller J."/>
            <person name="Hammond M."/>
            <person name="Megy K."/>
            <person name="Lawson D."/>
            <person name="Kodira C."/>
            <person name="Sutton G."/>
            <person name="Meyer J."/>
            <person name="Hill C.A."/>
            <person name="Birren B."/>
            <person name="Nene V."/>
            <person name="Collins F."/>
            <person name="Alarcon-Chaidez F."/>
            <person name="Wikel S."/>
            <person name="Strausberg R."/>
        </authorList>
    </citation>
    <scope>NUCLEOTIDE SEQUENCE [LARGE SCALE GENOMIC DNA]</scope>
    <source>
        <strain evidence="5">Wikel</strain>
        <strain evidence="3">Wikel colony</strain>
    </source>
</reference>
<dbReference type="HOGENOM" id="CLU_037990_5_1_1"/>
<name>B7P3L6_IXOSC</name>
<evidence type="ECO:0000313" key="3">
    <source>
        <dbReference type="EMBL" id="EEC01188.1"/>
    </source>
</evidence>
<proteinExistence type="predicted"/>
<evidence type="ECO:0000313" key="4">
    <source>
        <dbReference type="EnsemblMetazoa" id="ISCW000581-PA"/>
    </source>
</evidence>
<dbReference type="Pfam" id="PF13649">
    <property type="entry name" value="Methyltransf_25"/>
    <property type="match status" value="1"/>
</dbReference>
<dbReference type="VEuPathDB" id="VectorBase:ISCW000581"/>
<dbReference type="VEuPathDB" id="VectorBase:ISCP_008785"/>
<evidence type="ECO:0000256" key="1">
    <source>
        <dbReference type="SAM" id="MobiDB-lite"/>
    </source>
</evidence>
<gene>
    <name evidence="3" type="ORF">IscW_ISCW000581</name>
</gene>
<dbReference type="EMBL" id="ABJB010789312">
    <property type="status" value="NOT_ANNOTATED_CDS"/>
    <property type="molecule type" value="Genomic_DNA"/>
</dbReference>
<dbReference type="FunCoup" id="B7P3L6">
    <property type="interactions" value="11"/>
</dbReference>
<dbReference type="EnsemblMetazoa" id="ISCW000581-RA">
    <property type="protein sequence ID" value="ISCW000581-PA"/>
    <property type="gene ID" value="ISCW000581"/>
</dbReference>
<dbReference type="GO" id="GO:0030798">
    <property type="term" value="F:trans-aconitate 2-methyltransferase activity"/>
    <property type="evidence" value="ECO:0007669"/>
    <property type="project" value="UniProtKB-EC"/>
</dbReference>
<dbReference type="CDD" id="cd02440">
    <property type="entry name" value="AdoMet_MTases"/>
    <property type="match status" value="1"/>
</dbReference>
<protein>
    <submittedName>
        <fullName evidence="3 4">Acid methyltransferase, putative</fullName>
        <ecNumber evidence="3">2.1.1.144</ecNumber>
    </submittedName>
</protein>
<dbReference type="InParanoid" id="B7P3L6"/>
<dbReference type="EMBL" id="ABJB010741803">
    <property type="status" value="NOT_ANNOTATED_CDS"/>
    <property type="molecule type" value="Genomic_DNA"/>
</dbReference>
<dbReference type="OrthoDB" id="8300214at2759"/>
<reference evidence="4" key="2">
    <citation type="submission" date="2020-05" db="UniProtKB">
        <authorList>
            <consortium name="EnsemblMetazoa"/>
        </authorList>
    </citation>
    <scope>IDENTIFICATION</scope>
    <source>
        <strain evidence="4">wikel</strain>
    </source>
</reference>
<dbReference type="Proteomes" id="UP000001555">
    <property type="component" value="Unassembled WGS sequence"/>
</dbReference>
<dbReference type="EMBL" id="ABJB010528104">
    <property type="status" value="NOT_ANNOTATED_CDS"/>
    <property type="molecule type" value="Genomic_DNA"/>
</dbReference>
<feature type="region of interest" description="Disordered" evidence="1">
    <location>
        <begin position="1"/>
        <end position="31"/>
    </location>
</feature>
<dbReference type="GO" id="GO:0008168">
    <property type="term" value="F:methyltransferase activity"/>
    <property type="evidence" value="ECO:0000318"/>
    <property type="project" value="GO_Central"/>
</dbReference>
<keyword evidence="3" id="KW-0489">Methyltransferase</keyword>
<dbReference type="EC" id="2.1.1.144" evidence="3"/>
<keyword evidence="3" id="KW-0808">Transferase</keyword>
<dbReference type="VEuPathDB" id="VectorBase:ISCI000581"/>
<dbReference type="SUPFAM" id="SSF53335">
    <property type="entry name" value="S-adenosyl-L-methionine-dependent methyltransferases"/>
    <property type="match status" value="1"/>
</dbReference>
<dbReference type="InterPro" id="IPR041698">
    <property type="entry name" value="Methyltransf_25"/>
</dbReference>
<feature type="domain" description="Methyltransferase" evidence="2">
    <location>
        <begin position="61"/>
        <end position="158"/>
    </location>
</feature>
<evidence type="ECO:0000313" key="5">
    <source>
        <dbReference type="Proteomes" id="UP000001555"/>
    </source>
</evidence>
<dbReference type="STRING" id="6945.B7P3L6"/>
<dbReference type="Gene3D" id="3.40.50.150">
    <property type="entry name" value="Vaccinia Virus protein VP39"/>
    <property type="match status" value="1"/>
</dbReference>
<dbReference type="PaxDb" id="6945-B7P3L6"/>
<dbReference type="InterPro" id="IPR029063">
    <property type="entry name" value="SAM-dependent_MTases_sf"/>
</dbReference>
<accession>B7P3L6</accession>
<dbReference type="PANTHER" id="PTHR43464">
    <property type="entry name" value="METHYLTRANSFERASE"/>
    <property type="match status" value="1"/>
</dbReference>
<evidence type="ECO:0000259" key="2">
    <source>
        <dbReference type="Pfam" id="PF13649"/>
    </source>
</evidence>
<dbReference type="PANTHER" id="PTHR43464:SF23">
    <property type="entry name" value="JUVENILE HORMONE ACID O-METHYLTRANSFERASE"/>
    <property type="match status" value="1"/>
</dbReference>
<dbReference type="EMBL" id="DS629339">
    <property type="protein sequence ID" value="EEC01188.1"/>
    <property type="molecule type" value="Genomic_DNA"/>
</dbReference>
<sequence length="295" mass="33618">MPNELPTEASRPPMGETPQIPTFVPEVHGKGHAHQGSTSLLALELLQASFKRTQGQQQKYLDLGCGTGQFTRNELLKRCPPTARLVAVDVAIEMIQHAQDNFVHPRITHEVLDIRQDVAGFIRIHGKFDRVYSFFTLHWMKDQINAFRNVSSLLVDGGECLLLFPARTTWLNVYRRLTEKHPGKFYSQVIEDMIPTSQDIEDKTGLISYMLNILKRSNLEPQTCEVLSFEHDVPDSEALIQGQATWNPIAPLLPEKMRQEFIQDLTAEIRNLWSEETDGVPHHFSDLFLVHASKI</sequence>
<organism>
    <name type="scientific">Ixodes scapularis</name>
    <name type="common">Black-legged tick</name>
    <name type="synonym">Deer tick</name>
    <dbReference type="NCBI Taxonomy" id="6945"/>
    <lineage>
        <taxon>Eukaryota</taxon>
        <taxon>Metazoa</taxon>
        <taxon>Ecdysozoa</taxon>
        <taxon>Arthropoda</taxon>
        <taxon>Chelicerata</taxon>
        <taxon>Arachnida</taxon>
        <taxon>Acari</taxon>
        <taxon>Parasitiformes</taxon>
        <taxon>Ixodida</taxon>
        <taxon>Ixodoidea</taxon>
        <taxon>Ixodidae</taxon>
        <taxon>Ixodinae</taxon>
        <taxon>Ixodes</taxon>
    </lineage>
</organism>